<gene>
    <name evidence="1" type="ORF">KK1_000661</name>
</gene>
<accession>A0A151SI65</accession>
<protein>
    <recommendedName>
        <fullName evidence="3">Retrovirus-related Pol polyprotein from transposon TNT 1-94</fullName>
    </recommendedName>
</protein>
<proteinExistence type="predicted"/>
<evidence type="ECO:0000313" key="1">
    <source>
        <dbReference type="EMBL" id="KYP54473.1"/>
    </source>
</evidence>
<dbReference type="AlphaFoldDB" id="A0A151SI65"/>
<keyword evidence="2" id="KW-1185">Reference proteome</keyword>
<dbReference type="EMBL" id="CM003613">
    <property type="protein sequence ID" value="KYP54473.1"/>
    <property type="molecule type" value="Genomic_DNA"/>
</dbReference>
<dbReference type="Gramene" id="C.cajan_00642.t">
    <property type="protein sequence ID" value="C.cajan_00642.t.cds1"/>
    <property type="gene ID" value="C.cajan_00642"/>
</dbReference>
<sequence length="49" mass="5449">MDVLCIPQFSCNLISIHKLTCDLNCVVTFFANNCMIQDQVTKKTIGLGD</sequence>
<name>A0A151SI65_CAJCA</name>
<reference evidence="1 2" key="1">
    <citation type="journal article" date="2012" name="Nat. Biotechnol.">
        <title>Draft genome sequence of pigeonpea (Cajanus cajan), an orphan legume crop of resource-poor farmers.</title>
        <authorList>
            <person name="Varshney R.K."/>
            <person name="Chen W."/>
            <person name="Li Y."/>
            <person name="Bharti A.K."/>
            <person name="Saxena R.K."/>
            <person name="Schlueter J.A."/>
            <person name="Donoghue M.T."/>
            <person name="Azam S."/>
            <person name="Fan G."/>
            <person name="Whaley A.M."/>
            <person name="Farmer A.D."/>
            <person name="Sheridan J."/>
            <person name="Iwata A."/>
            <person name="Tuteja R."/>
            <person name="Penmetsa R.V."/>
            <person name="Wu W."/>
            <person name="Upadhyaya H.D."/>
            <person name="Yang S.P."/>
            <person name="Shah T."/>
            <person name="Saxena K.B."/>
            <person name="Michael T."/>
            <person name="McCombie W.R."/>
            <person name="Yang B."/>
            <person name="Zhang G."/>
            <person name="Yang H."/>
            <person name="Wang J."/>
            <person name="Spillane C."/>
            <person name="Cook D.R."/>
            <person name="May G.D."/>
            <person name="Xu X."/>
            <person name="Jackson S.A."/>
        </authorList>
    </citation>
    <scope>NUCLEOTIDE SEQUENCE [LARGE SCALE GENOMIC DNA]</scope>
    <source>
        <strain evidence="2">cv. Asha</strain>
    </source>
</reference>
<evidence type="ECO:0000313" key="2">
    <source>
        <dbReference type="Proteomes" id="UP000075243"/>
    </source>
</evidence>
<evidence type="ECO:0008006" key="3">
    <source>
        <dbReference type="Google" id="ProtNLM"/>
    </source>
</evidence>
<dbReference type="Proteomes" id="UP000075243">
    <property type="component" value="Chromosome 11"/>
</dbReference>
<organism evidence="1 2">
    <name type="scientific">Cajanus cajan</name>
    <name type="common">Pigeon pea</name>
    <name type="synonym">Cajanus indicus</name>
    <dbReference type="NCBI Taxonomy" id="3821"/>
    <lineage>
        <taxon>Eukaryota</taxon>
        <taxon>Viridiplantae</taxon>
        <taxon>Streptophyta</taxon>
        <taxon>Embryophyta</taxon>
        <taxon>Tracheophyta</taxon>
        <taxon>Spermatophyta</taxon>
        <taxon>Magnoliopsida</taxon>
        <taxon>eudicotyledons</taxon>
        <taxon>Gunneridae</taxon>
        <taxon>Pentapetalae</taxon>
        <taxon>rosids</taxon>
        <taxon>fabids</taxon>
        <taxon>Fabales</taxon>
        <taxon>Fabaceae</taxon>
        <taxon>Papilionoideae</taxon>
        <taxon>50 kb inversion clade</taxon>
        <taxon>NPAAA clade</taxon>
        <taxon>indigoferoid/millettioid clade</taxon>
        <taxon>Phaseoleae</taxon>
        <taxon>Cajanus</taxon>
    </lineage>
</organism>